<evidence type="ECO:0000313" key="3">
    <source>
        <dbReference type="Proteomes" id="UP000317557"/>
    </source>
</evidence>
<dbReference type="Proteomes" id="UP000317557">
    <property type="component" value="Unassembled WGS sequence"/>
</dbReference>
<keyword evidence="3" id="KW-1185">Reference proteome</keyword>
<name>A0A521EEC7_9BACT</name>
<dbReference type="EMBL" id="FXTP01000011">
    <property type="protein sequence ID" value="SMO82274.1"/>
    <property type="molecule type" value="Genomic_DNA"/>
</dbReference>
<keyword evidence="1" id="KW-0812">Transmembrane</keyword>
<sequence length="159" mass="18439">MRSRRRHLFAILNISGAATIITLDHSISGFSFILLIYPVFILFLASGWTYNLKEIFKLSEYIRLHIEGPYRNKKGYETFLASQSFEKLNNKLFIYDTLSSGGLFIGTQLICIFIAYYSIYRFDLETKIVAIISCLSILLTIVIVFYGVRLKKRLWLAKD</sequence>
<dbReference type="AlphaFoldDB" id="A0A521EEC7"/>
<proteinExistence type="predicted"/>
<evidence type="ECO:0000313" key="2">
    <source>
        <dbReference type="EMBL" id="SMO82274.1"/>
    </source>
</evidence>
<keyword evidence="1" id="KW-1133">Transmembrane helix</keyword>
<reference evidence="2 3" key="1">
    <citation type="submission" date="2017-05" db="EMBL/GenBank/DDBJ databases">
        <authorList>
            <person name="Varghese N."/>
            <person name="Submissions S."/>
        </authorList>
    </citation>
    <scope>NUCLEOTIDE SEQUENCE [LARGE SCALE GENOMIC DNA]</scope>
    <source>
        <strain evidence="2 3">DSM 21985</strain>
    </source>
</reference>
<organism evidence="2 3">
    <name type="scientific">Gracilimonas mengyeensis</name>
    <dbReference type="NCBI Taxonomy" id="1302730"/>
    <lineage>
        <taxon>Bacteria</taxon>
        <taxon>Pseudomonadati</taxon>
        <taxon>Balneolota</taxon>
        <taxon>Balneolia</taxon>
        <taxon>Balneolales</taxon>
        <taxon>Balneolaceae</taxon>
        <taxon>Gracilimonas</taxon>
    </lineage>
</organism>
<evidence type="ECO:0000256" key="1">
    <source>
        <dbReference type="SAM" id="Phobius"/>
    </source>
</evidence>
<feature type="transmembrane region" description="Helical" evidence="1">
    <location>
        <begin position="128"/>
        <end position="148"/>
    </location>
</feature>
<feature type="transmembrane region" description="Helical" evidence="1">
    <location>
        <begin position="27"/>
        <end position="50"/>
    </location>
</feature>
<accession>A0A521EEC7</accession>
<keyword evidence="1" id="KW-0472">Membrane</keyword>
<gene>
    <name evidence="2" type="ORF">SAMN06265219_111157</name>
</gene>
<protein>
    <submittedName>
        <fullName evidence="2">Uncharacterized protein</fullName>
    </submittedName>
</protein>
<feature type="transmembrane region" description="Helical" evidence="1">
    <location>
        <begin position="92"/>
        <end position="116"/>
    </location>
</feature>